<dbReference type="PANTHER" id="PTHR46566">
    <property type="entry name" value="1-PHOSPHOFRUCTOKINASE-RELATED"/>
    <property type="match status" value="1"/>
</dbReference>
<comment type="caution">
    <text evidence="8">The sequence shown here is derived from an EMBL/GenBank/DDBJ whole genome shotgun (WGS) entry which is preliminary data.</text>
</comment>
<dbReference type="GO" id="GO:0005524">
    <property type="term" value="F:ATP binding"/>
    <property type="evidence" value="ECO:0007669"/>
    <property type="project" value="UniProtKB-KW"/>
</dbReference>
<evidence type="ECO:0000313" key="9">
    <source>
        <dbReference type="Proteomes" id="UP000598997"/>
    </source>
</evidence>
<proteinExistence type="inferred from homology"/>
<accession>A0A916Y5F5</accession>
<dbReference type="InterPro" id="IPR017583">
    <property type="entry name" value="Tagatose/fructose_Pkinase"/>
</dbReference>
<keyword evidence="4" id="KW-0418">Kinase</keyword>
<protein>
    <recommendedName>
        <fullName evidence="6">Phosphofructokinase</fullName>
    </recommendedName>
</protein>
<evidence type="ECO:0000256" key="4">
    <source>
        <dbReference type="ARBA" id="ARBA00022777"/>
    </source>
</evidence>
<dbReference type="NCBIfam" id="TIGR03168">
    <property type="entry name" value="1-PFK"/>
    <property type="match status" value="1"/>
</dbReference>
<dbReference type="Proteomes" id="UP000598997">
    <property type="component" value="Unassembled WGS sequence"/>
</dbReference>
<keyword evidence="5" id="KW-0067">ATP-binding</keyword>
<evidence type="ECO:0000256" key="3">
    <source>
        <dbReference type="ARBA" id="ARBA00022741"/>
    </source>
</evidence>
<evidence type="ECO:0000256" key="2">
    <source>
        <dbReference type="ARBA" id="ARBA00022679"/>
    </source>
</evidence>
<dbReference type="AlphaFoldDB" id="A0A916Y5F5"/>
<dbReference type="InterPro" id="IPR002173">
    <property type="entry name" value="Carboh/pur_kinase_PfkB_CS"/>
</dbReference>
<dbReference type="PANTHER" id="PTHR46566:SF2">
    <property type="entry name" value="ATP-DEPENDENT 6-PHOSPHOFRUCTOKINASE ISOZYME 2"/>
    <property type="match status" value="1"/>
</dbReference>
<evidence type="ECO:0000259" key="7">
    <source>
        <dbReference type="Pfam" id="PF00294"/>
    </source>
</evidence>
<evidence type="ECO:0000256" key="6">
    <source>
        <dbReference type="PIRNR" id="PIRNR000535"/>
    </source>
</evidence>
<reference evidence="8 9" key="1">
    <citation type="journal article" date="2014" name="Int. J. Syst. Evol. Microbiol.">
        <title>Complete genome sequence of Corynebacterium casei LMG S-19264T (=DSM 44701T), isolated from a smear-ripened cheese.</title>
        <authorList>
            <consortium name="US DOE Joint Genome Institute (JGI-PGF)"/>
            <person name="Walter F."/>
            <person name="Albersmeier A."/>
            <person name="Kalinowski J."/>
            <person name="Ruckert C."/>
        </authorList>
    </citation>
    <scope>NUCLEOTIDE SEQUENCE [LARGE SCALE GENOMIC DNA]</scope>
    <source>
        <strain evidence="8 9">CGMCC 1.15358</strain>
    </source>
</reference>
<dbReference type="EMBL" id="BMIO01000001">
    <property type="protein sequence ID" value="GGD30468.1"/>
    <property type="molecule type" value="Genomic_DNA"/>
</dbReference>
<dbReference type="InterPro" id="IPR011611">
    <property type="entry name" value="PfkB_dom"/>
</dbReference>
<comment type="similarity">
    <text evidence="1 6">Belongs to the carbohydrate kinase PfkB family.</text>
</comment>
<evidence type="ECO:0000313" key="8">
    <source>
        <dbReference type="EMBL" id="GGD30468.1"/>
    </source>
</evidence>
<keyword evidence="9" id="KW-1185">Reference proteome</keyword>
<dbReference type="PROSITE" id="PS00583">
    <property type="entry name" value="PFKB_KINASES_1"/>
    <property type="match status" value="1"/>
</dbReference>
<dbReference type="GO" id="GO:0005829">
    <property type="term" value="C:cytosol"/>
    <property type="evidence" value="ECO:0007669"/>
    <property type="project" value="TreeGrafter"/>
</dbReference>
<dbReference type="RefSeq" id="WP_066765935.1">
    <property type="nucleotide sequence ID" value="NZ_BMIO01000001.1"/>
</dbReference>
<dbReference type="CDD" id="cd01164">
    <property type="entry name" value="FruK_PfkB_like"/>
    <property type="match status" value="1"/>
</dbReference>
<dbReference type="Pfam" id="PF00294">
    <property type="entry name" value="PfkB"/>
    <property type="match status" value="1"/>
</dbReference>
<dbReference type="OrthoDB" id="9801219at2"/>
<dbReference type="GO" id="GO:0003872">
    <property type="term" value="F:6-phosphofructokinase activity"/>
    <property type="evidence" value="ECO:0007669"/>
    <property type="project" value="TreeGrafter"/>
</dbReference>
<sequence>MEPILTLTLNPAIDGACEADEVHPTRKIRTSGERYDPGGGGINVARVLDRLGAPVTAVYCAGGASGGLLDDLIDRIALPRHCILVEGQTRMSLSVFERSTGQEYRFVPQGPILSDAEWQAVIDYVSSARCGWLVASGSLPRGVPADFYARLAATCSERGIRMVLDSSGPPLAAAVEAGGLALVKPSLGEFEALTGAKYATPQDIGAAAHAMVRAGKAGIIAVTLGHRGAVLADADGSLCRPGLDVPVQSATGAGDSFVAGMVHGLASGMDTASAFRRGMAAGTAAVLTPGTDLCSPADIDRIWASMGEDDGCTA</sequence>
<dbReference type="InterPro" id="IPR029056">
    <property type="entry name" value="Ribokinase-like"/>
</dbReference>
<dbReference type="SUPFAM" id="SSF53613">
    <property type="entry name" value="Ribokinase-like"/>
    <property type="match status" value="1"/>
</dbReference>
<evidence type="ECO:0000256" key="5">
    <source>
        <dbReference type="ARBA" id="ARBA00022840"/>
    </source>
</evidence>
<feature type="domain" description="Carbohydrate kinase PfkB" evidence="7">
    <location>
        <begin position="25"/>
        <end position="297"/>
    </location>
</feature>
<name>A0A916Y5F5_9SPHN</name>
<organism evidence="8 9">
    <name type="scientific">Croceicoccus pelagius</name>
    <dbReference type="NCBI Taxonomy" id="1703341"/>
    <lineage>
        <taxon>Bacteria</taxon>
        <taxon>Pseudomonadati</taxon>
        <taxon>Pseudomonadota</taxon>
        <taxon>Alphaproteobacteria</taxon>
        <taxon>Sphingomonadales</taxon>
        <taxon>Erythrobacteraceae</taxon>
        <taxon>Croceicoccus</taxon>
    </lineage>
</organism>
<gene>
    <name evidence="8" type="ORF">GCM10010989_00690</name>
</gene>
<keyword evidence="3" id="KW-0547">Nucleotide-binding</keyword>
<dbReference type="PIRSF" id="PIRSF000535">
    <property type="entry name" value="1PFK/6PFK/LacC"/>
    <property type="match status" value="1"/>
</dbReference>
<keyword evidence="2 6" id="KW-0808">Transferase</keyword>
<evidence type="ECO:0000256" key="1">
    <source>
        <dbReference type="ARBA" id="ARBA00010688"/>
    </source>
</evidence>
<dbReference type="Gene3D" id="3.40.1190.20">
    <property type="match status" value="1"/>
</dbReference>